<name>A0A923DVW7_9SPHI</name>
<proteinExistence type="predicted"/>
<evidence type="ECO:0000313" key="2">
    <source>
        <dbReference type="EMBL" id="MBB2144919.1"/>
    </source>
</evidence>
<dbReference type="Proteomes" id="UP000601055">
    <property type="component" value="Unassembled WGS sequence"/>
</dbReference>
<reference evidence="2" key="1">
    <citation type="submission" date="2019-11" db="EMBL/GenBank/DDBJ databases">
        <title>Description of Pedobacter sp. LMG 31464T.</title>
        <authorList>
            <person name="Carlier A."/>
            <person name="Qi S."/>
            <person name="Vandamme P."/>
        </authorList>
    </citation>
    <scope>NUCLEOTIDE SEQUENCE</scope>
    <source>
        <strain evidence="2">LMG 31464</strain>
    </source>
</reference>
<dbReference type="InterPro" id="IPR015915">
    <property type="entry name" value="Kelch-typ_b-propeller"/>
</dbReference>
<evidence type="ECO:0000313" key="3">
    <source>
        <dbReference type="Proteomes" id="UP000601055"/>
    </source>
</evidence>
<dbReference type="Gene3D" id="2.120.10.80">
    <property type="entry name" value="Kelch-type beta propeller"/>
    <property type="match status" value="2"/>
</dbReference>
<gene>
    <name evidence="2" type="ORF">GM921_05465</name>
</gene>
<keyword evidence="3" id="KW-1185">Reference proteome</keyword>
<comment type="caution">
    <text evidence="2">The sequence shown here is derived from an EMBL/GenBank/DDBJ whole genome shotgun (WGS) entry which is preliminary data.</text>
</comment>
<sequence>MHKSILLFLLLFMFTTLNKSVVQAQETAQFKWSKLSPIPNKIGFAGSFAGVANGALIVAGGANFPDGGAPWTGSVKAWSNQIFVLEQLNAQWKTVGELPQALGYGASINYKNALIILGGSNEKGHYADVLMLNYKNGAIEISKLPNLPHPIANTCAVLLGDVIYVIGGIENPDSKTASQNFWSLDLAAKNKEWKTLQTWPGVARMLSVAGAQNGSIYLFSGVELINGNRRYLKDAYQYSPKTGWAKIADLPNAVAAAPTPAYAYGKNHLMVFGGDDGTDAPNAATLKEQHPGFSNQILSYHTSTNSWVKAGKVITEKKNDAISNPNQSTWAPVTTTLTVWHGNVILPSGEVRPATRTPNVLMATPHQSIK</sequence>
<evidence type="ECO:0000256" key="1">
    <source>
        <dbReference type="SAM" id="SignalP"/>
    </source>
</evidence>
<dbReference type="EMBL" id="WNXD01000001">
    <property type="protein sequence ID" value="MBB2144919.1"/>
    <property type="molecule type" value="Genomic_DNA"/>
</dbReference>
<feature type="chain" id="PRO_5037241542" evidence="1">
    <location>
        <begin position="25"/>
        <end position="370"/>
    </location>
</feature>
<dbReference type="Pfam" id="PF24996">
    <property type="entry name" value="NANM"/>
    <property type="match status" value="2"/>
</dbReference>
<dbReference type="SUPFAM" id="SSF117281">
    <property type="entry name" value="Kelch motif"/>
    <property type="match status" value="1"/>
</dbReference>
<accession>A0A923DVW7</accession>
<dbReference type="RefSeq" id="WP_182921586.1">
    <property type="nucleotide sequence ID" value="NZ_WNXD01000001.1"/>
</dbReference>
<protein>
    <submittedName>
        <fullName evidence="2">Galactose oxidase</fullName>
    </submittedName>
</protein>
<feature type="signal peptide" evidence="1">
    <location>
        <begin position="1"/>
        <end position="24"/>
    </location>
</feature>
<dbReference type="AlphaFoldDB" id="A0A923DVW7"/>
<dbReference type="InterPro" id="IPR056734">
    <property type="entry name" value="NANM"/>
</dbReference>
<organism evidence="2 3">
    <name type="scientific">Pedobacter planticolens</name>
    <dbReference type="NCBI Taxonomy" id="2679964"/>
    <lineage>
        <taxon>Bacteria</taxon>
        <taxon>Pseudomonadati</taxon>
        <taxon>Bacteroidota</taxon>
        <taxon>Sphingobacteriia</taxon>
        <taxon>Sphingobacteriales</taxon>
        <taxon>Sphingobacteriaceae</taxon>
        <taxon>Pedobacter</taxon>
    </lineage>
</organism>
<dbReference type="PANTHER" id="PTHR45632">
    <property type="entry name" value="LD33804P"/>
    <property type="match status" value="1"/>
</dbReference>
<keyword evidence="1" id="KW-0732">Signal</keyword>